<proteinExistence type="predicted"/>
<evidence type="ECO:0000313" key="5">
    <source>
        <dbReference type="Proteomes" id="UP000803844"/>
    </source>
</evidence>
<dbReference type="InterPro" id="IPR040183">
    <property type="entry name" value="THUMPD1-like"/>
</dbReference>
<dbReference type="RefSeq" id="XP_040774716.1">
    <property type="nucleotide sequence ID" value="XM_040917541.1"/>
</dbReference>
<dbReference type="EMBL" id="MU032349">
    <property type="protein sequence ID" value="KAF3763755.1"/>
    <property type="molecule type" value="Genomic_DNA"/>
</dbReference>
<dbReference type="InterPro" id="IPR004114">
    <property type="entry name" value="THUMP_dom"/>
</dbReference>
<dbReference type="Pfam" id="PF02926">
    <property type="entry name" value="THUMP"/>
    <property type="match status" value="1"/>
</dbReference>
<dbReference type="GO" id="GO:0003723">
    <property type="term" value="F:RNA binding"/>
    <property type="evidence" value="ECO:0007669"/>
    <property type="project" value="UniProtKB-UniRule"/>
</dbReference>
<evidence type="ECO:0000313" key="4">
    <source>
        <dbReference type="EMBL" id="KAF3763755.1"/>
    </source>
</evidence>
<keyword evidence="5" id="KW-1185">Reference proteome</keyword>
<reference evidence="4" key="1">
    <citation type="journal article" date="2020" name="Phytopathology">
        <title>Genome sequence of the chestnut blight fungus Cryphonectria parasitica EP155: A fundamental resource for an archetypical invasive plant pathogen.</title>
        <authorList>
            <person name="Crouch J.A."/>
            <person name="Dawe A."/>
            <person name="Aerts A."/>
            <person name="Barry K."/>
            <person name="Churchill A.C.L."/>
            <person name="Grimwood J."/>
            <person name="Hillman B."/>
            <person name="Milgroom M.G."/>
            <person name="Pangilinan J."/>
            <person name="Smith M."/>
            <person name="Salamov A."/>
            <person name="Schmutz J."/>
            <person name="Yadav J."/>
            <person name="Grigoriev I.V."/>
            <person name="Nuss D."/>
        </authorList>
    </citation>
    <scope>NUCLEOTIDE SEQUENCE</scope>
    <source>
        <strain evidence="4">EP155</strain>
    </source>
</reference>
<dbReference type="SUPFAM" id="SSF143437">
    <property type="entry name" value="THUMP domain-like"/>
    <property type="match status" value="1"/>
</dbReference>
<dbReference type="PANTHER" id="PTHR13452">
    <property type="entry name" value="THUMP DOMAIN CONTAINING PROTEIN 1-RELATED"/>
    <property type="match status" value="1"/>
</dbReference>
<protein>
    <recommendedName>
        <fullName evidence="3">THUMP domain-containing protein</fullName>
    </recommendedName>
</protein>
<name>A0A9P4Y088_CRYP1</name>
<accession>A0A9P4Y088</accession>
<keyword evidence="1" id="KW-0694">RNA-binding</keyword>
<dbReference type="Proteomes" id="UP000803844">
    <property type="component" value="Unassembled WGS sequence"/>
</dbReference>
<dbReference type="OrthoDB" id="367221at2759"/>
<feature type="domain" description="THUMP" evidence="3">
    <location>
        <begin position="163"/>
        <end position="267"/>
    </location>
</feature>
<dbReference type="PANTHER" id="PTHR13452:SF10">
    <property type="entry name" value="THUMP DOMAIN-CONTAINING PROTEIN 1"/>
    <property type="match status" value="1"/>
</dbReference>
<sequence length="316" mass="34759">MLQKGNSGKWKVPKSDGSERPKAHTIEPGEMGIWVTCPLHMKGKAAREMEVLFDEYAEKMYGIKTEQGPVDGDDEDEGDIESIIQKEVGSLKDKSKSASDRVFTEVRINQECLLFMRCKAPIEPVEFSRRICQDALTVGHGSARARYLNRLTPVTIITKATESGLEEGARKALASHFKLKPKETSTGPGAAEKDGQTGEVENADGETQPATFAIRPSIRNHNTLKRDDVIKQIANMVDPQHKVNLGAPHKVILLDIYQTVCGISVVPGDWDVLKRYNLTELYKQANDSGIKDTNGDAGRNGSKSATKTEEKVVAEP</sequence>
<dbReference type="CDD" id="cd11717">
    <property type="entry name" value="THUMP_THUMPD1_like"/>
    <property type="match status" value="1"/>
</dbReference>
<organism evidence="4 5">
    <name type="scientific">Cryphonectria parasitica (strain ATCC 38755 / EP155)</name>
    <dbReference type="NCBI Taxonomy" id="660469"/>
    <lineage>
        <taxon>Eukaryota</taxon>
        <taxon>Fungi</taxon>
        <taxon>Dikarya</taxon>
        <taxon>Ascomycota</taxon>
        <taxon>Pezizomycotina</taxon>
        <taxon>Sordariomycetes</taxon>
        <taxon>Sordariomycetidae</taxon>
        <taxon>Diaporthales</taxon>
        <taxon>Cryphonectriaceae</taxon>
        <taxon>Cryphonectria-Endothia species complex</taxon>
        <taxon>Cryphonectria</taxon>
    </lineage>
</organism>
<evidence type="ECO:0000259" key="3">
    <source>
        <dbReference type="PROSITE" id="PS51165"/>
    </source>
</evidence>
<feature type="compositionally biased region" description="Basic and acidic residues" evidence="2">
    <location>
        <begin position="306"/>
        <end position="316"/>
    </location>
</feature>
<evidence type="ECO:0000256" key="2">
    <source>
        <dbReference type="SAM" id="MobiDB-lite"/>
    </source>
</evidence>
<dbReference type="GO" id="GO:0006400">
    <property type="term" value="P:tRNA modification"/>
    <property type="evidence" value="ECO:0007669"/>
    <property type="project" value="InterPro"/>
</dbReference>
<dbReference type="AlphaFoldDB" id="A0A9P4Y088"/>
<feature type="region of interest" description="Disordered" evidence="2">
    <location>
        <begin position="180"/>
        <end position="211"/>
    </location>
</feature>
<evidence type="ECO:0000256" key="1">
    <source>
        <dbReference type="PROSITE-ProRule" id="PRU00529"/>
    </source>
</evidence>
<comment type="caution">
    <text evidence="4">The sequence shown here is derived from an EMBL/GenBank/DDBJ whole genome shotgun (WGS) entry which is preliminary data.</text>
</comment>
<feature type="region of interest" description="Disordered" evidence="2">
    <location>
        <begin position="1"/>
        <end position="27"/>
    </location>
</feature>
<dbReference type="PROSITE" id="PS51165">
    <property type="entry name" value="THUMP"/>
    <property type="match status" value="1"/>
</dbReference>
<gene>
    <name evidence="4" type="ORF">M406DRAFT_262840</name>
</gene>
<feature type="region of interest" description="Disordered" evidence="2">
    <location>
        <begin position="287"/>
        <end position="316"/>
    </location>
</feature>
<dbReference type="Gene3D" id="3.30.2300.10">
    <property type="entry name" value="THUMP superfamily"/>
    <property type="match status" value="1"/>
</dbReference>
<feature type="compositionally biased region" description="Basic and acidic residues" evidence="2">
    <location>
        <begin position="13"/>
        <end position="27"/>
    </location>
</feature>
<dbReference type="GeneID" id="63834670"/>